<gene>
    <name evidence="1" type="ORF">BDBG_18055</name>
</gene>
<dbReference type="KEGG" id="bgh:BDBG_18055"/>
<name>A0A179V746_BLAGS</name>
<sequence>MSKALETARTQLKSIQNGASKFTASLIEGTRIVPSRNKDKNVPVRVDAGKYNAMTKLLNVVLQVNSKPQSPGLEAWVKKHSTHGKLATAQFNTAADDKNAEYHRVMDELITKGKENVKDGKQAD</sequence>
<protein>
    <submittedName>
        <fullName evidence="1">Uncharacterized protein</fullName>
    </submittedName>
</protein>
<dbReference type="GeneID" id="42529542"/>
<evidence type="ECO:0000313" key="1">
    <source>
        <dbReference type="EMBL" id="OAT14492.1"/>
    </source>
</evidence>
<evidence type="ECO:0000313" key="2">
    <source>
        <dbReference type="Proteomes" id="UP000002038"/>
    </source>
</evidence>
<dbReference type="AlphaFoldDB" id="A0A179V746"/>
<proteinExistence type="predicted"/>
<dbReference type="Proteomes" id="UP000002038">
    <property type="component" value="Unassembled WGS sequence"/>
</dbReference>
<dbReference type="OrthoDB" id="4387771at2759"/>
<keyword evidence="2" id="KW-1185">Reference proteome</keyword>
<organism evidence="1 2">
    <name type="scientific">Blastomyces gilchristii (strain SLH14081)</name>
    <name type="common">Blastomyces dermatitidis</name>
    <dbReference type="NCBI Taxonomy" id="559298"/>
    <lineage>
        <taxon>Eukaryota</taxon>
        <taxon>Fungi</taxon>
        <taxon>Dikarya</taxon>
        <taxon>Ascomycota</taxon>
        <taxon>Pezizomycotina</taxon>
        <taxon>Eurotiomycetes</taxon>
        <taxon>Eurotiomycetidae</taxon>
        <taxon>Onygenales</taxon>
        <taxon>Ajellomycetaceae</taxon>
        <taxon>Blastomyces</taxon>
    </lineage>
</organism>
<dbReference type="EMBL" id="GG657497">
    <property type="protein sequence ID" value="OAT14492.1"/>
    <property type="molecule type" value="Genomic_DNA"/>
</dbReference>
<dbReference type="RefSeq" id="XP_031581475.1">
    <property type="nucleotide sequence ID" value="XM_031725644.1"/>
</dbReference>
<dbReference type="VEuPathDB" id="FungiDB:BDBG_18055"/>
<reference evidence="2" key="1">
    <citation type="journal article" date="2015" name="PLoS Genet.">
        <title>The dynamic genome and transcriptome of the human fungal pathogen Blastomyces and close relative Emmonsia.</title>
        <authorList>
            <person name="Munoz J.F."/>
            <person name="Gauthier G.M."/>
            <person name="Desjardins C.A."/>
            <person name="Gallo J.E."/>
            <person name="Holder J."/>
            <person name="Sullivan T.D."/>
            <person name="Marty A.J."/>
            <person name="Carmen J.C."/>
            <person name="Chen Z."/>
            <person name="Ding L."/>
            <person name="Gujja S."/>
            <person name="Magrini V."/>
            <person name="Misas E."/>
            <person name="Mitreva M."/>
            <person name="Priest M."/>
            <person name="Saif S."/>
            <person name="Whiston E.A."/>
            <person name="Young S."/>
            <person name="Zeng Q."/>
            <person name="Goldman W.E."/>
            <person name="Mardis E.R."/>
            <person name="Taylor J.W."/>
            <person name="McEwen J.G."/>
            <person name="Clay O.K."/>
            <person name="Klein B.S."/>
            <person name="Cuomo C.A."/>
        </authorList>
    </citation>
    <scope>NUCLEOTIDE SEQUENCE [LARGE SCALE GENOMIC DNA]</scope>
    <source>
        <strain evidence="2">SLH14081</strain>
    </source>
</reference>
<accession>A0A179V746</accession>